<feature type="region of interest" description="Disordered" evidence="1">
    <location>
        <begin position="1"/>
        <end position="65"/>
    </location>
</feature>
<dbReference type="AlphaFoldDB" id="A0A6V8N4N2"/>
<gene>
    <name evidence="2" type="ORF">GMPD_41780</name>
</gene>
<comment type="caution">
    <text evidence="2">The sequence shown here is derived from an EMBL/GenBank/DDBJ whole genome shotgun (WGS) entry which is preliminary data.</text>
</comment>
<protein>
    <submittedName>
        <fullName evidence="2">Uncharacterized protein</fullName>
    </submittedName>
</protein>
<reference evidence="3" key="1">
    <citation type="submission" date="2020-06" db="EMBL/GenBank/DDBJ databases">
        <title>Draft genomic sequecing of Geomonas sp. Red736.</title>
        <authorList>
            <person name="Itoh H."/>
            <person name="Xu Z.X."/>
            <person name="Ushijima N."/>
            <person name="Masuda Y."/>
            <person name="Shiratori Y."/>
            <person name="Senoo K."/>
        </authorList>
    </citation>
    <scope>NUCLEOTIDE SEQUENCE [LARGE SCALE GENOMIC DNA]</scope>
    <source>
        <strain evidence="3">Red736</strain>
    </source>
</reference>
<accession>A0A6V8N4N2</accession>
<feature type="compositionally biased region" description="Basic and acidic residues" evidence="1">
    <location>
        <begin position="52"/>
        <end position="65"/>
    </location>
</feature>
<evidence type="ECO:0000313" key="2">
    <source>
        <dbReference type="EMBL" id="GFO66259.1"/>
    </source>
</evidence>
<feature type="compositionally biased region" description="Basic residues" evidence="1">
    <location>
        <begin position="28"/>
        <end position="38"/>
    </location>
</feature>
<evidence type="ECO:0000313" key="3">
    <source>
        <dbReference type="Proteomes" id="UP000568888"/>
    </source>
</evidence>
<organism evidence="2 3">
    <name type="scientific">Geomonas paludis</name>
    <dbReference type="NCBI Taxonomy" id="2740185"/>
    <lineage>
        <taxon>Bacteria</taxon>
        <taxon>Pseudomonadati</taxon>
        <taxon>Thermodesulfobacteriota</taxon>
        <taxon>Desulfuromonadia</taxon>
        <taxon>Geobacterales</taxon>
        <taxon>Geobacteraceae</taxon>
        <taxon>Geomonas</taxon>
    </lineage>
</organism>
<name>A0A6V8N4N2_9BACT</name>
<dbReference type="Proteomes" id="UP000568888">
    <property type="component" value="Unassembled WGS sequence"/>
</dbReference>
<feature type="compositionally biased region" description="Low complexity" evidence="1">
    <location>
        <begin position="7"/>
        <end position="19"/>
    </location>
</feature>
<sequence length="65" mass="7304">MNLISRPPAWAAITKPAAARGAEEHAGTRRRTHMRRRQVLREMAENGNGLETGRERNGHEDKTEG</sequence>
<proteinExistence type="predicted"/>
<evidence type="ECO:0000256" key="1">
    <source>
        <dbReference type="SAM" id="MobiDB-lite"/>
    </source>
</evidence>
<dbReference type="EMBL" id="BLXY01000020">
    <property type="protein sequence ID" value="GFO66259.1"/>
    <property type="molecule type" value="Genomic_DNA"/>
</dbReference>